<evidence type="ECO:0000313" key="3">
    <source>
        <dbReference type="Proteomes" id="UP000828390"/>
    </source>
</evidence>
<feature type="transmembrane region" description="Helical" evidence="1">
    <location>
        <begin position="129"/>
        <end position="154"/>
    </location>
</feature>
<organism evidence="2 3">
    <name type="scientific">Dreissena polymorpha</name>
    <name type="common">Zebra mussel</name>
    <name type="synonym">Mytilus polymorpha</name>
    <dbReference type="NCBI Taxonomy" id="45954"/>
    <lineage>
        <taxon>Eukaryota</taxon>
        <taxon>Metazoa</taxon>
        <taxon>Spiralia</taxon>
        <taxon>Lophotrochozoa</taxon>
        <taxon>Mollusca</taxon>
        <taxon>Bivalvia</taxon>
        <taxon>Autobranchia</taxon>
        <taxon>Heteroconchia</taxon>
        <taxon>Euheterodonta</taxon>
        <taxon>Imparidentia</taxon>
        <taxon>Neoheterodontei</taxon>
        <taxon>Myida</taxon>
        <taxon>Dreissenoidea</taxon>
        <taxon>Dreissenidae</taxon>
        <taxon>Dreissena</taxon>
    </lineage>
</organism>
<evidence type="ECO:0000313" key="2">
    <source>
        <dbReference type="EMBL" id="KAH3854435.1"/>
    </source>
</evidence>
<feature type="transmembrane region" description="Helical" evidence="1">
    <location>
        <begin position="12"/>
        <end position="34"/>
    </location>
</feature>
<feature type="transmembrane region" description="Helical" evidence="1">
    <location>
        <begin position="69"/>
        <end position="93"/>
    </location>
</feature>
<evidence type="ECO:0000256" key="1">
    <source>
        <dbReference type="SAM" id="Phobius"/>
    </source>
</evidence>
<reference evidence="2" key="2">
    <citation type="submission" date="2020-11" db="EMBL/GenBank/DDBJ databases">
        <authorList>
            <person name="McCartney M.A."/>
            <person name="Auch B."/>
            <person name="Kono T."/>
            <person name="Mallez S."/>
            <person name="Becker A."/>
            <person name="Gohl D.M."/>
            <person name="Silverstein K.A.T."/>
            <person name="Koren S."/>
            <person name="Bechman K.B."/>
            <person name="Herman A."/>
            <person name="Abrahante J.E."/>
            <person name="Garbe J."/>
        </authorList>
    </citation>
    <scope>NUCLEOTIDE SEQUENCE</scope>
    <source>
        <strain evidence="2">Duluth1</strain>
        <tissue evidence="2">Whole animal</tissue>
    </source>
</reference>
<name>A0A9D4L9E9_DREPO</name>
<keyword evidence="1" id="KW-0812">Transmembrane</keyword>
<comment type="caution">
    <text evidence="2">The sequence shown here is derived from an EMBL/GenBank/DDBJ whole genome shotgun (WGS) entry which is preliminary data.</text>
</comment>
<keyword evidence="3" id="KW-1185">Reference proteome</keyword>
<keyword evidence="1" id="KW-0472">Membrane</keyword>
<dbReference type="Proteomes" id="UP000828390">
    <property type="component" value="Unassembled WGS sequence"/>
</dbReference>
<proteinExistence type="predicted"/>
<sequence length="170" mass="18306">MVTICKIGLQLGLAVTLVVLSLIVLLVSLVAPYWNQSPEGEHWGLWQRCVPETGCEAIDGEPMSGVMQLGRVCVMLCVVGLITVLSLLAVYVCCRRDVRIISASIALCFLSMCLTLLSAFLWGSAGNTSLSWCYFLCYLCGLGAAGAGGVLIYVRRMETFKQMENGGSVV</sequence>
<keyword evidence="1" id="KW-1133">Transmembrane helix</keyword>
<reference evidence="2" key="1">
    <citation type="journal article" date="2019" name="bioRxiv">
        <title>The Genome of the Zebra Mussel, Dreissena polymorpha: A Resource for Invasive Species Research.</title>
        <authorList>
            <person name="McCartney M.A."/>
            <person name="Auch B."/>
            <person name="Kono T."/>
            <person name="Mallez S."/>
            <person name="Zhang Y."/>
            <person name="Obille A."/>
            <person name="Becker A."/>
            <person name="Abrahante J.E."/>
            <person name="Garbe J."/>
            <person name="Badalamenti J.P."/>
            <person name="Herman A."/>
            <person name="Mangelson H."/>
            <person name="Liachko I."/>
            <person name="Sullivan S."/>
            <person name="Sone E.D."/>
            <person name="Koren S."/>
            <person name="Silverstein K.A.T."/>
            <person name="Beckman K.B."/>
            <person name="Gohl D.M."/>
        </authorList>
    </citation>
    <scope>NUCLEOTIDE SEQUENCE</scope>
    <source>
        <strain evidence="2">Duluth1</strain>
        <tissue evidence="2">Whole animal</tissue>
    </source>
</reference>
<feature type="transmembrane region" description="Helical" evidence="1">
    <location>
        <begin position="100"/>
        <end position="123"/>
    </location>
</feature>
<dbReference type="AlphaFoldDB" id="A0A9D4L9E9"/>
<accession>A0A9D4L9E9</accession>
<dbReference type="EMBL" id="JAIWYP010000003">
    <property type="protein sequence ID" value="KAH3854435.1"/>
    <property type="molecule type" value="Genomic_DNA"/>
</dbReference>
<protein>
    <submittedName>
        <fullName evidence="2">Uncharacterized protein</fullName>
    </submittedName>
</protein>
<gene>
    <name evidence="2" type="ORF">DPMN_096977</name>
</gene>